<dbReference type="InterPro" id="IPR010364">
    <property type="entry name" value="Uncharacterised_IM_CreD"/>
</dbReference>
<dbReference type="Proteomes" id="UP000238220">
    <property type="component" value="Unassembled WGS sequence"/>
</dbReference>
<evidence type="ECO:0000313" key="3">
    <source>
        <dbReference type="Proteomes" id="UP000238220"/>
    </source>
</evidence>
<dbReference type="RefSeq" id="WP_104230573.1">
    <property type="nucleotide sequence ID" value="NZ_PSNW01000006.1"/>
</dbReference>
<feature type="transmembrane region" description="Helical" evidence="1">
    <location>
        <begin position="326"/>
        <end position="344"/>
    </location>
</feature>
<accession>A0A2S5TEU3</accession>
<dbReference type="OrthoDB" id="9791851at2"/>
<comment type="caution">
    <text evidence="2">The sequence shown here is derived from an EMBL/GenBank/DDBJ whole genome shotgun (WGS) entry which is preliminary data.</text>
</comment>
<gene>
    <name evidence="2" type="ORF">C3942_11945</name>
</gene>
<dbReference type="PIRSF" id="PIRSF004548">
    <property type="entry name" value="CreD"/>
    <property type="match status" value="1"/>
</dbReference>
<proteinExistence type="predicted"/>
<feature type="transmembrane region" description="Helical" evidence="1">
    <location>
        <begin position="375"/>
        <end position="395"/>
    </location>
</feature>
<keyword evidence="1" id="KW-1133">Transmembrane helix</keyword>
<dbReference type="AlphaFoldDB" id="A0A2S5TEU3"/>
<dbReference type="PANTHER" id="PTHR30092">
    <property type="entry name" value="INNER MEMBRANE PROTEIN CRED"/>
    <property type="match status" value="1"/>
</dbReference>
<feature type="transmembrane region" description="Helical" evidence="1">
    <location>
        <begin position="29"/>
        <end position="46"/>
    </location>
</feature>
<name>A0A2S5TEU3_9GAMM</name>
<organism evidence="2 3">
    <name type="scientific">Solimonas fluminis</name>
    <dbReference type="NCBI Taxonomy" id="2086571"/>
    <lineage>
        <taxon>Bacteria</taxon>
        <taxon>Pseudomonadati</taxon>
        <taxon>Pseudomonadota</taxon>
        <taxon>Gammaproteobacteria</taxon>
        <taxon>Nevskiales</taxon>
        <taxon>Nevskiaceae</taxon>
        <taxon>Solimonas</taxon>
    </lineage>
</organism>
<dbReference type="Pfam" id="PF06123">
    <property type="entry name" value="CreD"/>
    <property type="match status" value="1"/>
</dbReference>
<dbReference type="NCBIfam" id="NF008712">
    <property type="entry name" value="PRK11715.1-1"/>
    <property type="match status" value="1"/>
</dbReference>
<keyword evidence="1" id="KW-0472">Membrane</keyword>
<feature type="transmembrane region" description="Helical" evidence="1">
    <location>
        <begin position="428"/>
        <end position="448"/>
    </location>
</feature>
<protein>
    <submittedName>
        <fullName evidence="2">Cell envelope integrity protein CreD</fullName>
    </submittedName>
</protein>
<keyword evidence="1" id="KW-0812">Transmembrane</keyword>
<feature type="transmembrane region" description="Helical" evidence="1">
    <location>
        <begin position="351"/>
        <end position="369"/>
    </location>
</feature>
<dbReference type="PANTHER" id="PTHR30092:SF0">
    <property type="entry name" value="INNER MEMBRANE PROTEIN CRED"/>
    <property type="match status" value="1"/>
</dbReference>
<dbReference type="GO" id="GO:0005886">
    <property type="term" value="C:plasma membrane"/>
    <property type="evidence" value="ECO:0007669"/>
    <property type="project" value="TreeGrafter"/>
</dbReference>
<keyword evidence="3" id="KW-1185">Reference proteome</keyword>
<evidence type="ECO:0000256" key="1">
    <source>
        <dbReference type="SAM" id="Phobius"/>
    </source>
</evidence>
<sequence>MDNEVPSPPAPPARPSLVAGLFRSPGGRLALIGLLLFLLMIPVQMIRDVVQERAARRDEAAAGIVASWGGAQRLLGPVLRVPFKWREPGTDAKGRPVVNFHEDAAYLLPRDLKIEAELGTQLLRRGMFEVPVYQAGLVLRGHFVEPDLSRWNVQPQDIDWRAAELIVSLSEPRALQADAALEWNGKVLRFRPSTGSGRIGKLPGIHASLGEAAPGLFAKGEAAFTIALKARGAQQLFFAPTAEETTVNLRSDWPHPSFQGDWLPSSRQVGGSGSSADWSVSWLGRDYPQLWRGTDAVDDARLQAGFGVGLEVPVDPYMLAERISKYALLTLVCSFAVIWLTELLSGRRVHAIQYGFVGAGLCLFGLLQLSVAEHFGFSFAYVVAALAVTLMVTLYSRSLLGGWRALAVGAVLAGLYGYLYMILRAEDYALLGGAVALFLGLALAMYLTRRFDWFGGGREGLG</sequence>
<feature type="transmembrane region" description="Helical" evidence="1">
    <location>
        <begin position="402"/>
        <end position="422"/>
    </location>
</feature>
<reference evidence="2 3" key="1">
    <citation type="submission" date="2018-02" db="EMBL/GenBank/DDBJ databases">
        <title>Genome sequencing of Solimonas sp. HR-BB.</title>
        <authorList>
            <person name="Lee Y."/>
            <person name="Jeon C.O."/>
        </authorList>
    </citation>
    <scope>NUCLEOTIDE SEQUENCE [LARGE SCALE GENOMIC DNA]</scope>
    <source>
        <strain evidence="2 3">HR-BB</strain>
    </source>
</reference>
<dbReference type="EMBL" id="PSNW01000006">
    <property type="protein sequence ID" value="PPE73511.1"/>
    <property type="molecule type" value="Genomic_DNA"/>
</dbReference>
<evidence type="ECO:0000313" key="2">
    <source>
        <dbReference type="EMBL" id="PPE73511.1"/>
    </source>
</evidence>